<name>A0A8X7BRK8_9ARAC</name>
<sequence length="89" mass="9697">MKRNNPKPTSLTAIGRSFISLFLHATARSKWKHNGSRFGARCLRSACCGNEVCSEAAEAISFSVLTQHSGQLVHQTIPALSLKRTSVQV</sequence>
<evidence type="ECO:0000313" key="2">
    <source>
        <dbReference type="Proteomes" id="UP000886998"/>
    </source>
</evidence>
<dbReference type="Proteomes" id="UP000886998">
    <property type="component" value="Unassembled WGS sequence"/>
</dbReference>
<gene>
    <name evidence="1" type="ORF">TNIN_297181</name>
</gene>
<dbReference type="OrthoDB" id="10277155at2759"/>
<dbReference type="EMBL" id="BMAV01002330">
    <property type="protein sequence ID" value="GFY41160.1"/>
    <property type="molecule type" value="Genomic_DNA"/>
</dbReference>
<organism evidence="1 2">
    <name type="scientific">Trichonephila inaurata madagascariensis</name>
    <dbReference type="NCBI Taxonomy" id="2747483"/>
    <lineage>
        <taxon>Eukaryota</taxon>
        <taxon>Metazoa</taxon>
        <taxon>Ecdysozoa</taxon>
        <taxon>Arthropoda</taxon>
        <taxon>Chelicerata</taxon>
        <taxon>Arachnida</taxon>
        <taxon>Araneae</taxon>
        <taxon>Araneomorphae</taxon>
        <taxon>Entelegynae</taxon>
        <taxon>Araneoidea</taxon>
        <taxon>Nephilidae</taxon>
        <taxon>Trichonephila</taxon>
        <taxon>Trichonephila inaurata</taxon>
    </lineage>
</organism>
<protein>
    <submittedName>
        <fullName evidence="1">Uncharacterized protein</fullName>
    </submittedName>
</protein>
<dbReference type="AlphaFoldDB" id="A0A8X7BRK8"/>
<comment type="caution">
    <text evidence="1">The sequence shown here is derived from an EMBL/GenBank/DDBJ whole genome shotgun (WGS) entry which is preliminary data.</text>
</comment>
<reference evidence="1" key="1">
    <citation type="submission" date="2020-08" db="EMBL/GenBank/DDBJ databases">
        <title>Multicomponent nature underlies the extraordinary mechanical properties of spider dragline silk.</title>
        <authorList>
            <person name="Kono N."/>
            <person name="Nakamura H."/>
            <person name="Mori M."/>
            <person name="Yoshida Y."/>
            <person name="Ohtoshi R."/>
            <person name="Malay A.D."/>
            <person name="Moran D.A.P."/>
            <person name="Tomita M."/>
            <person name="Numata K."/>
            <person name="Arakawa K."/>
        </authorList>
    </citation>
    <scope>NUCLEOTIDE SEQUENCE</scope>
</reference>
<keyword evidence="2" id="KW-1185">Reference proteome</keyword>
<proteinExistence type="predicted"/>
<evidence type="ECO:0000313" key="1">
    <source>
        <dbReference type="EMBL" id="GFY41160.1"/>
    </source>
</evidence>
<accession>A0A8X7BRK8</accession>